<evidence type="ECO:0000256" key="6">
    <source>
        <dbReference type="ARBA" id="ARBA00022438"/>
    </source>
</evidence>
<evidence type="ECO:0000256" key="9">
    <source>
        <dbReference type="ARBA" id="ARBA00022801"/>
    </source>
</evidence>
<dbReference type="KEGG" id="mrob:HH214_10590"/>
<dbReference type="InterPro" id="IPR027268">
    <property type="entry name" value="Peptidase_M4/M1_CTD_sf"/>
</dbReference>
<keyword evidence="16" id="KW-1185">Reference proteome</keyword>
<evidence type="ECO:0000256" key="3">
    <source>
        <dbReference type="ARBA" id="ARBA00010136"/>
    </source>
</evidence>
<evidence type="ECO:0000313" key="16">
    <source>
        <dbReference type="Proteomes" id="UP000503278"/>
    </source>
</evidence>
<keyword evidence="8" id="KW-0479">Metal-binding</keyword>
<dbReference type="InterPro" id="IPR045357">
    <property type="entry name" value="Aminopeptidase_N-like_N"/>
</dbReference>
<dbReference type="PANTHER" id="PTHR11533:SF174">
    <property type="entry name" value="PUROMYCIN-SENSITIVE AMINOPEPTIDASE-RELATED"/>
    <property type="match status" value="1"/>
</dbReference>
<dbReference type="GO" id="GO:0070006">
    <property type="term" value="F:metalloaminopeptidase activity"/>
    <property type="evidence" value="ECO:0007669"/>
    <property type="project" value="TreeGrafter"/>
</dbReference>
<evidence type="ECO:0000256" key="11">
    <source>
        <dbReference type="ARBA" id="ARBA00023049"/>
    </source>
</evidence>
<proteinExistence type="inferred from homology"/>
<evidence type="ECO:0000256" key="12">
    <source>
        <dbReference type="SAM" id="SignalP"/>
    </source>
</evidence>
<dbReference type="RefSeq" id="WP_169607501.1">
    <property type="nucleotide sequence ID" value="NZ_CP051682.1"/>
</dbReference>
<keyword evidence="10" id="KW-0862">Zinc</keyword>
<keyword evidence="6" id="KW-0031">Aminopeptidase</keyword>
<accession>A0A7L5E1K0</accession>
<dbReference type="GO" id="GO:0016020">
    <property type="term" value="C:membrane"/>
    <property type="evidence" value="ECO:0007669"/>
    <property type="project" value="TreeGrafter"/>
</dbReference>
<dbReference type="Proteomes" id="UP000503278">
    <property type="component" value="Chromosome"/>
</dbReference>
<sequence>MRAARFYCFLVTLICFSQAQAQSLNSFFDVLHYRYALQLNDANNSIKGQATITLKTLNDKASIALDLVKKNSTGKGMLVSGVKENGKTIKFMQDSDQLLLYTSVKRQTTHTYTITYEGIPADGLIISTNKYHHRTFFGDNWPNRTHNWLPCADYPSDKATVEFFVTAPNHYQVVANGLKVKETLLPHQLKLTHWNEKVPVPPYVMVIGVANFAINQSGTVNGIPVYSYVFPEEAKTGFQDYAMAKEILPFYIQHIGPYAYEKLANVQSKTIFGGMENASAIFYFENSVGDRDVESLLAHEIAHQWFGDAVTEKTWPHLWLSEGFATYLTDCYLESKYGADTLNKRLIQERNKIFAFEKRRFTPVIDTTVTRNYTQLLNANSYEKGSWIIHMMRRQMGDQHFWSGLRRYYVRYKNGNATSNDLWQIMETESRRDLTPIFKQWLTQPGHPQLAFNWHYDEAKKQLQIKITQQQKNLFSFPLDYLVDGQFQQVDVKDRETTILLPLDKKAYKVVADPYVNLLGEVEIKEM</sequence>
<evidence type="ECO:0000313" key="15">
    <source>
        <dbReference type="EMBL" id="QJD96277.1"/>
    </source>
</evidence>
<feature type="domain" description="Aminopeptidase N-like N-terminal" evidence="14">
    <location>
        <begin position="32"/>
        <end position="203"/>
    </location>
</feature>
<feature type="chain" id="PRO_5029545169" description="Aminopeptidase N" evidence="12">
    <location>
        <begin position="22"/>
        <end position="527"/>
    </location>
</feature>
<dbReference type="EMBL" id="CP051682">
    <property type="protein sequence ID" value="QJD96277.1"/>
    <property type="molecule type" value="Genomic_DNA"/>
</dbReference>
<dbReference type="Gene3D" id="1.10.390.10">
    <property type="entry name" value="Neutral Protease Domain 2"/>
    <property type="match status" value="1"/>
</dbReference>
<evidence type="ECO:0000256" key="5">
    <source>
        <dbReference type="ARBA" id="ARBA00015611"/>
    </source>
</evidence>
<name>A0A7L5E1K0_9SPHI</name>
<dbReference type="InterPro" id="IPR050344">
    <property type="entry name" value="Peptidase_M1_aminopeptidases"/>
</dbReference>
<comment type="catalytic activity">
    <reaction evidence="1">
        <text>Release of an N-terminal amino acid, Xaa-|-Yaa- from a peptide, amide or arylamide. Xaa is preferably Ala, but may be most amino acids including Pro (slow action). When a terminal hydrophobic residue is followed by a prolyl residue, the two may be released as an intact Xaa-Pro dipeptide.</text>
        <dbReference type="EC" id="3.4.11.2"/>
    </reaction>
</comment>
<dbReference type="GO" id="GO:0042277">
    <property type="term" value="F:peptide binding"/>
    <property type="evidence" value="ECO:0007669"/>
    <property type="project" value="TreeGrafter"/>
</dbReference>
<comment type="similarity">
    <text evidence="3">Belongs to the peptidase M1 family.</text>
</comment>
<dbReference type="GO" id="GO:0008270">
    <property type="term" value="F:zinc ion binding"/>
    <property type="evidence" value="ECO:0007669"/>
    <property type="project" value="InterPro"/>
</dbReference>
<dbReference type="GO" id="GO:0043171">
    <property type="term" value="P:peptide catabolic process"/>
    <property type="evidence" value="ECO:0007669"/>
    <property type="project" value="TreeGrafter"/>
</dbReference>
<protein>
    <recommendedName>
        <fullName evidence="5">Aminopeptidase N</fullName>
        <ecNumber evidence="4">3.4.11.2</ecNumber>
    </recommendedName>
</protein>
<dbReference type="InterPro" id="IPR014782">
    <property type="entry name" value="Peptidase_M1_dom"/>
</dbReference>
<dbReference type="Pfam" id="PF01433">
    <property type="entry name" value="Peptidase_M1"/>
    <property type="match status" value="1"/>
</dbReference>
<dbReference type="GO" id="GO:0006508">
    <property type="term" value="P:proteolysis"/>
    <property type="evidence" value="ECO:0007669"/>
    <property type="project" value="UniProtKB-KW"/>
</dbReference>
<dbReference type="Pfam" id="PF17900">
    <property type="entry name" value="Peptidase_M1_N"/>
    <property type="match status" value="1"/>
</dbReference>
<keyword evidence="11" id="KW-0482">Metalloprotease</keyword>
<evidence type="ECO:0000256" key="7">
    <source>
        <dbReference type="ARBA" id="ARBA00022670"/>
    </source>
</evidence>
<evidence type="ECO:0000256" key="10">
    <source>
        <dbReference type="ARBA" id="ARBA00022833"/>
    </source>
</evidence>
<evidence type="ECO:0000256" key="8">
    <source>
        <dbReference type="ARBA" id="ARBA00022723"/>
    </source>
</evidence>
<dbReference type="InterPro" id="IPR001930">
    <property type="entry name" value="Peptidase_M1"/>
</dbReference>
<dbReference type="InterPro" id="IPR042097">
    <property type="entry name" value="Aminopeptidase_N-like_N_sf"/>
</dbReference>
<keyword evidence="7" id="KW-0645">Protease</keyword>
<dbReference type="CDD" id="cd09603">
    <property type="entry name" value="M1_APN_like"/>
    <property type="match status" value="1"/>
</dbReference>
<dbReference type="GO" id="GO:0016285">
    <property type="term" value="F:alanyl aminopeptidase activity"/>
    <property type="evidence" value="ECO:0007669"/>
    <property type="project" value="UniProtKB-EC"/>
</dbReference>
<dbReference type="GO" id="GO:0005737">
    <property type="term" value="C:cytoplasm"/>
    <property type="evidence" value="ECO:0007669"/>
    <property type="project" value="TreeGrafter"/>
</dbReference>
<comment type="cofactor">
    <cofactor evidence="2">
        <name>Zn(2+)</name>
        <dbReference type="ChEBI" id="CHEBI:29105"/>
    </cofactor>
</comment>
<dbReference type="Gene3D" id="2.60.40.1730">
    <property type="entry name" value="tricorn interacting facor f3 domain"/>
    <property type="match status" value="1"/>
</dbReference>
<keyword evidence="9" id="KW-0378">Hydrolase</keyword>
<keyword evidence="12" id="KW-0732">Signal</keyword>
<evidence type="ECO:0000256" key="1">
    <source>
        <dbReference type="ARBA" id="ARBA00000098"/>
    </source>
</evidence>
<dbReference type="GO" id="GO:0005615">
    <property type="term" value="C:extracellular space"/>
    <property type="evidence" value="ECO:0007669"/>
    <property type="project" value="TreeGrafter"/>
</dbReference>
<gene>
    <name evidence="15" type="ORF">HH214_10590</name>
</gene>
<evidence type="ECO:0000256" key="2">
    <source>
        <dbReference type="ARBA" id="ARBA00001947"/>
    </source>
</evidence>
<feature type="signal peptide" evidence="12">
    <location>
        <begin position="1"/>
        <end position="21"/>
    </location>
</feature>
<evidence type="ECO:0000259" key="14">
    <source>
        <dbReference type="Pfam" id="PF17900"/>
    </source>
</evidence>
<dbReference type="SUPFAM" id="SSF63737">
    <property type="entry name" value="Leukotriene A4 hydrolase N-terminal domain"/>
    <property type="match status" value="1"/>
</dbReference>
<evidence type="ECO:0000259" key="13">
    <source>
        <dbReference type="Pfam" id="PF01433"/>
    </source>
</evidence>
<dbReference type="PRINTS" id="PR00756">
    <property type="entry name" value="ALADIPTASE"/>
</dbReference>
<evidence type="ECO:0000256" key="4">
    <source>
        <dbReference type="ARBA" id="ARBA00012564"/>
    </source>
</evidence>
<dbReference type="EC" id="3.4.11.2" evidence="4"/>
<reference evidence="15 16" key="1">
    <citation type="submission" date="2020-04" db="EMBL/GenBank/DDBJ databases">
        <title>Genome sequencing of novel species.</title>
        <authorList>
            <person name="Heo J."/>
            <person name="Kim S.-J."/>
            <person name="Kim J.-S."/>
            <person name="Hong S.-B."/>
            <person name="Kwon S.-W."/>
        </authorList>
    </citation>
    <scope>NUCLEOTIDE SEQUENCE [LARGE SCALE GENOMIC DNA]</scope>
    <source>
        <strain evidence="15 16">F39-2</strain>
    </source>
</reference>
<dbReference type="PANTHER" id="PTHR11533">
    <property type="entry name" value="PROTEASE M1 ZINC METALLOPROTEASE"/>
    <property type="match status" value="1"/>
</dbReference>
<dbReference type="AlphaFoldDB" id="A0A7L5E1K0"/>
<organism evidence="15 16">
    <name type="scientific">Mucilaginibacter robiniae</name>
    <dbReference type="NCBI Taxonomy" id="2728022"/>
    <lineage>
        <taxon>Bacteria</taxon>
        <taxon>Pseudomonadati</taxon>
        <taxon>Bacteroidota</taxon>
        <taxon>Sphingobacteriia</taxon>
        <taxon>Sphingobacteriales</taxon>
        <taxon>Sphingobacteriaceae</taxon>
        <taxon>Mucilaginibacter</taxon>
    </lineage>
</organism>
<dbReference type="SUPFAM" id="SSF55486">
    <property type="entry name" value="Metalloproteases ('zincins'), catalytic domain"/>
    <property type="match status" value="1"/>
</dbReference>
<feature type="domain" description="Peptidase M1 membrane alanine aminopeptidase" evidence="13">
    <location>
        <begin position="244"/>
        <end position="441"/>
    </location>
</feature>